<dbReference type="PROSITE" id="PS51257">
    <property type="entry name" value="PROKAR_LIPOPROTEIN"/>
    <property type="match status" value="1"/>
</dbReference>
<organism evidence="1 2">
    <name type="scientific">Chitinophaga oryzae</name>
    <dbReference type="NCBI Taxonomy" id="2725414"/>
    <lineage>
        <taxon>Bacteria</taxon>
        <taxon>Pseudomonadati</taxon>
        <taxon>Bacteroidota</taxon>
        <taxon>Chitinophagia</taxon>
        <taxon>Chitinophagales</taxon>
        <taxon>Chitinophagaceae</taxon>
        <taxon>Chitinophaga</taxon>
    </lineage>
</organism>
<gene>
    <name evidence="1" type="ORF">HF329_00750</name>
</gene>
<dbReference type="RefSeq" id="WP_168802200.1">
    <property type="nucleotide sequence ID" value="NZ_CP051205.1"/>
</dbReference>
<name>A0AAE6ZE20_9BACT</name>
<dbReference type="AlphaFoldDB" id="A0AAE6ZE20"/>
<accession>A0AAE6ZE20</accession>
<protein>
    <recommendedName>
        <fullName evidence="3">Lipoprotein</fullName>
    </recommendedName>
</protein>
<reference evidence="2" key="1">
    <citation type="submission" date="2020-04" db="EMBL/GenBank/DDBJ databases">
        <authorList>
            <person name="Kittiwongwattana C."/>
        </authorList>
    </citation>
    <scope>NUCLEOTIDE SEQUENCE [LARGE SCALE GENOMIC DNA]</scope>
    <source>
        <strain evidence="2">1310</strain>
    </source>
</reference>
<proteinExistence type="predicted"/>
<dbReference type="Proteomes" id="UP000502421">
    <property type="component" value="Chromosome"/>
</dbReference>
<sequence>MMRTLLFILTVAIFSACSSKKLSREQASELIKKAYPRTVDWDIYTADPQTAAKALDTKLEQDGYITIQRRQSLSEIGNPFISFTEKAQPFLLATPEKDKDIKVQKVKLAEQHFKEITGMQLLSNDKKAIVEYTVVYKNVTPFVPISTLKVEPELKRKAYFALYDDGWRILEKPDMDFLVQ</sequence>
<dbReference type="EMBL" id="CP051205">
    <property type="protein sequence ID" value="QJB29912.1"/>
    <property type="molecule type" value="Genomic_DNA"/>
</dbReference>
<evidence type="ECO:0000313" key="2">
    <source>
        <dbReference type="Proteomes" id="UP000502421"/>
    </source>
</evidence>
<evidence type="ECO:0000313" key="1">
    <source>
        <dbReference type="EMBL" id="QJB29912.1"/>
    </source>
</evidence>
<dbReference type="KEGG" id="coy:HF329_00750"/>
<evidence type="ECO:0008006" key="3">
    <source>
        <dbReference type="Google" id="ProtNLM"/>
    </source>
</evidence>